<dbReference type="GeneID" id="39991532"/>
<dbReference type="VEuPathDB" id="TriTrypDB:TM35_001151030"/>
<feature type="compositionally biased region" description="Basic and acidic residues" evidence="1">
    <location>
        <begin position="79"/>
        <end position="91"/>
    </location>
</feature>
<feature type="compositionally biased region" description="Polar residues" evidence="1">
    <location>
        <begin position="67"/>
        <end position="78"/>
    </location>
</feature>
<feature type="compositionally biased region" description="Basic and acidic residues" evidence="1">
    <location>
        <begin position="35"/>
        <end position="63"/>
    </location>
</feature>
<evidence type="ECO:0000313" key="2">
    <source>
        <dbReference type="EMBL" id="ORC81496.1"/>
    </source>
</evidence>
<proteinExistence type="predicted"/>
<organism evidence="2 3">
    <name type="scientific">Trypanosoma theileri</name>
    <dbReference type="NCBI Taxonomy" id="67003"/>
    <lineage>
        <taxon>Eukaryota</taxon>
        <taxon>Discoba</taxon>
        <taxon>Euglenozoa</taxon>
        <taxon>Kinetoplastea</taxon>
        <taxon>Metakinetoplastina</taxon>
        <taxon>Trypanosomatida</taxon>
        <taxon>Trypanosomatidae</taxon>
        <taxon>Trypanosoma</taxon>
    </lineage>
</organism>
<comment type="caution">
    <text evidence="2">The sequence shown here is derived from an EMBL/GenBank/DDBJ whole genome shotgun (WGS) entry which is preliminary data.</text>
</comment>
<gene>
    <name evidence="2" type="ORF">TM35_001151030</name>
</gene>
<evidence type="ECO:0000256" key="1">
    <source>
        <dbReference type="SAM" id="MobiDB-lite"/>
    </source>
</evidence>
<feature type="region of interest" description="Disordered" evidence="1">
    <location>
        <begin position="1"/>
        <end position="157"/>
    </location>
</feature>
<dbReference type="RefSeq" id="XP_028876949.1">
    <property type="nucleotide sequence ID" value="XM_029031752.1"/>
</dbReference>
<feature type="compositionally biased region" description="Low complexity" evidence="1">
    <location>
        <begin position="114"/>
        <end position="142"/>
    </location>
</feature>
<dbReference type="AlphaFoldDB" id="A0A1X0NEJ7"/>
<dbReference type="Proteomes" id="UP000192257">
    <property type="component" value="Unassembled WGS sequence"/>
</dbReference>
<dbReference type="EMBL" id="NBCO01000115">
    <property type="protein sequence ID" value="ORC81496.1"/>
    <property type="molecule type" value="Genomic_DNA"/>
</dbReference>
<sequence length="182" mass="19158">ASPSLPTPTPGTQPGSSGDGDAASLHGSRGSDGAHVPREQENNNRADREQTHTPDSEQEEGKRHGTTNESHISSSAETSKSDADAKEKETPQEQTPVSRESQPDTNTRESNNADPTNSDNPSTPNNEESTSTTTTTTTTTTLPPEPTNNKKGDADSSSIINSSVWVRVPLLIVVTLACILVG</sequence>
<evidence type="ECO:0000313" key="3">
    <source>
        <dbReference type="Proteomes" id="UP000192257"/>
    </source>
</evidence>
<feature type="compositionally biased region" description="Polar residues" evidence="1">
    <location>
        <begin position="92"/>
        <end position="113"/>
    </location>
</feature>
<accession>A0A1X0NEJ7</accession>
<reference evidence="2 3" key="1">
    <citation type="submission" date="2017-03" db="EMBL/GenBank/DDBJ databases">
        <title>An alternative strategy for trypanosome survival in the mammalian bloodstream revealed through genome and transcriptome analysis of the ubiquitous bovine parasite Trypanosoma (Megatrypanum) theileri.</title>
        <authorList>
            <person name="Kelly S."/>
            <person name="Ivens A."/>
            <person name="Mott A."/>
            <person name="O'Neill E."/>
            <person name="Emms D."/>
            <person name="Macleod O."/>
            <person name="Voorheis P."/>
            <person name="Matthews J."/>
            <person name="Matthews K."/>
            <person name="Carrington M."/>
        </authorList>
    </citation>
    <scope>NUCLEOTIDE SEQUENCE [LARGE SCALE GENOMIC DNA]</scope>
    <source>
        <strain evidence="2">Edinburgh</strain>
    </source>
</reference>
<keyword evidence="3" id="KW-1185">Reference proteome</keyword>
<feature type="compositionally biased region" description="Pro residues" evidence="1">
    <location>
        <begin position="1"/>
        <end position="11"/>
    </location>
</feature>
<name>A0A1X0NEJ7_9TRYP</name>
<protein>
    <submittedName>
        <fullName evidence="2">Uncharacterized protein</fullName>
    </submittedName>
</protein>
<feature type="non-terminal residue" evidence="2">
    <location>
        <position position="1"/>
    </location>
</feature>